<name>A0A8T4C7P3_9ARCH</name>
<evidence type="ECO:0000256" key="1">
    <source>
        <dbReference type="SAM" id="Phobius"/>
    </source>
</evidence>
<accession>A0A8T4C7P3</accession>
<dbReference type="EMBL" id="VGJJ01000015">
    <property type="protein sequence ID" value="MBM3282214.1"/>
    <property type="molecule type" value="Genomic_DNA"/>
</dbReference>
<proteinExistence type="predicted"/>
<comment type="caution">
    <text evidence="2">The sequence shown here is derived from an EMBL/GenBank/DDBJ whole genome shotgun (WGS) entry which is preliminary data.</text>
</comment>
<dbReference type="Proteomes" id="UP000774699">
    <property type="component" value="Unassembled WGS sequence"/>
</dbReference>
<keyword evidence="1" id="KW-0472">Membrane</keyword>
<evidence type="ECO:0000313" key="3">
    <source>
        <dbReference type="Proteomes" id="UP000774699"/>
    </source>
</evidence>
<reference evidence="2" key="1">
    <citation type="submission" date="2019-03" db="EMBL/GenBank/DDBJ databases">
        <title>Lake Tanganyika Metagenome-Assembled Genomes (MAGs).</title>
        <authorList>
            <person name="Tran P."/>
        </authorList>
    </citation>
    <scope>NUCLEOTIDE SEQUENCE</scope>
    <source>
        <strain evidence="2">M_DeepCast_50m_m2_156</strain>
    </source>
</reference>
<keyword evidence="1" id="KW-1133">Transmembrane helix</keyword>
<feature type="transmembrane region" description="Helical" evidence="1">
    <location>
        <begin position="232"/>
        <end position="251"/>
    </location>
</feature>
<gene>
    <name evidence="2" type="ORF">FJY86_02640</name>
</gene>
<dbReference type="AlphaFoldDB" id="A0A8T4C7P3"/>
<keyword evidence="1" id="KW-0812">Transmembrane</keyword>
<sequence length="257" mass="29070">MPKLELPCLPLKVKADEVKELVQEELDENNWGEIEVPTPEIDLIPYYVFSFDSYSEVEEEKSKIRNVEESSQGTSSLNAVKNSLDDVIAEMVNPDGIQTSFDEPSKVKVNVKNPRFTLEEAKGVAQIKIAAQEKVPKSNVHIHGMRLVYVPFWVYKIELDEDNEIKLRINGFSGEFEGEESGIPYQGSTATELAKETLSDLRSAEGWSTFLTNWGKDLVLLFQPSKDHPNRWMMILVLLLIALFLLALGFVKLPTPQ</sequence>
<evidence type="ECO:0000313" key="2">
    <source>
        <dbReference type="EMBL" id="MBM3282214.1"/>
    </source>
</evidence>
<organism evidence="2 3">
    <name type="scientific">Candidatus Iainarchaeum sp</name>
    <dbReference type="NCBI Taxonomy" id="3101447"/>
    <lineage>
        <taxon>Archaea</taxon>
        <taxon>Candidatus Iainarchaeota</taxon>
        <taxon>Candidatus Iainarchaeia</taxon>
        <taxon>Candidatus Iainarchaeales</taxon>
        <taxon>Candidatus Iainarchaeaceae</taxon>
        <taxon>Candidatus Iainarchaeum</taxon>
    </lineage>
</organism>
<protein>
    <submittedName>
        <fullName evidence="2">Uncharacterized protein</fullName>
    </submittedName>
</protein>